<feature type="region of interest" description="Disordered" evidence="1">
    <location>
        <begin position="1"/>
        <end position="105"/>
    </location>
</feature>
<accession>A0AAN6T4A8</accession>
<reference evidence="2" key="2">
    <citation type="submission" date="2023-05" db="EMBL/GenBank/DDBJ databases">
        <authorList>
            <consortium name="Lawrence Berkeley National Laboratory"/>
            <person name="Steindorff A."/>
            <person name="Hensen N."/>
            <person name="Bonometti L."/>
            <person name="Westerberg I."/>
            <person name="Brannstrom I.O."/>
            <person name="Guillou S."/>
            <person name="Cros-Aarteil S."/>
            <person name="Calhoun S."/>
            <person name="Haridas S."/>
            <person name="Kuo A."/>
            <person name="Mondo S."/>
            <person name="Pangilinan J."/>
            <person name="Riley R."/>
            <person name="Labutti K."/>
            <person name="Andreopoulos B."/>
            <person name="Lipzen A."/>
            <person name="Chen C."/>
            <person name="Yanf M."/>
            <person name="Daum C."/>
            <person name="Ng V."/>
            <person name="Clum A."/>
            <person name="Ohm R."/>
            <person name="Martin F."/>
            <person name="Silar P."/>
            <person name="Natvig D."/>
            <person name="Lalanne C."/>
            <person name="Gautier V."/>
            <person name="Ament-Velasquez S.L."/>
            <person name="Kruys A."/>
            <person name="Hutchinson M.I."/>
            <person name="Powell A.J."/>
            <person name="Barry K."/>
            <person name="Miller A.N."/>
            <person name="Grigoriev I.V."/>
            <person name="Debuchy R."/>
            <person name="Gladieux P."/>
            <person name="Thoren M.H."/>
            <person name="Johannesson H."/>
        </authorList>
    </citation>
    <scope>NUCLEOTIDE SEQUENCE</scope>
    <source>
        <strain evidence="2">CBS 757.83</strain>
    </source>
</reference>
<evidence type="ECO:0000313" key="2">
    <source>
        <dbReference type="EMBL" id="KAK4104650.1"/>
    </source>
</evidence>
<organism evidence="2 3">
    <name type="scientific">Parathielavia hyrcaniae</name>
    <dbReference type="NCBI Taxonomy" id="113614"/>
    <lineage>
        <taxon>Eukaryota</taxon>
        <taxon>Fungi</taxon>
        <taxon>Dikarya</taxon>
        <taxon>Ascomycota</taxon>
        <taxon>Pezizomycotina</taxon>
        <taxon>Sordariomycetes</taxon>
        <taxon>Sordariomycetidae</taxon>
        <taxon>Sordariales</taxon>
        <taxon>Chaetomiaceae</taxon>
        <taxon>Parathielavia</taxon>
    </lineage>
</organism>
<gene>
    <name evidence="2" type="ORF">N658DRAFT_185291</name>
</gene>
<dbReference type="Proteomes" id="UP001305647">
    <property type="component" value="Unassembled WGS sequence"/>
</dbReference>
<sequence>MMPAIGRDPPSETGARTPGPRFHWAGTGAGLNGMSTGRSSRTTAPFRKGTSISGAYSGNERGSHGPAIPDEPSTLYCMRTIVYTSTNRESTPPHRPQNRSLSRRR</sequence>
<keyword evidence="3" id="KW-1185">Reference proteome</keyword>
<reference evidence="2" key="1">
    <citation type="journal article" date="2023" name="Mol. Phylogenet. Evol.">
        <title>Genome-scale phylogeny and comparative genomics of the fungal order Sordariales.</title>
        <authorList>
            <person name="Hensen N."/>
            <person name="Bonometti L."/>
            <person name="Westerberg I."/>
            <person name="Brannstrom I.O."/>
            <person name="Guillou S."/>
            <person name="Cros-Aarteil S."/>
            <person name="Calhoun S."/>
            <person name="Haridas S."/>
            <person name="Kuo A."/>
            <person name="Mondo S."/>
            <person name="Pangilinan J."/>
            <person name="Riley R."/>
            <person name="LaButti K."/>
            <person name="Andreopoulos B."/>
            <person name="Lipzen A."/>
            <person name="Chen C."/>
            <person name="Yan M."/>
            <person name="Daum C."/>
            <person name="Ng V."/>
            <person name="Clum A."/>
            <person name="Steindorff A."/>
            <person name="Ohm R.A."/>
            <person name="Martin F."/>
            <person name="Silar P."/>
            <person name="Natvig D.O."/>
            <person name="Lalanne C."/>
            <person name="Gautier V."/>
            <person name="Ament-Velasquez S.L."/>
            <person name="Kruys A."/>
            <person name="Hutchinson M.I."/>
            <person name="Powell A.J."/>
            <person name="Barry K."/>
            <person name="Miller A.N."/>
            <person name="Grigoriev I.V."/>
            <person name="Debuchy R."/>
            <person name="Gladieux P."/>
            <person name="Hiltunen Thoren M."/>
            <person name="Johannesson H."/>
        </authorList>
    </citation>
    <scope>NUCLEOTIDE SEQUENCE</scope>
    <source>
        <strain evidence="2">CBS 757.83</strain>
    </source>
</reference>
<protein>
    <submittedName>
        <fullName evidence="2">Uncharacterized protein</fullName>
    </submittedName>
</protein>
<feature type="compositionally biased region" description="Polar residues" evidence="1">
    <location>
        <begin position="33"/>
        <end position="43"/>
    </location>
</feature>
<proteinExistence type="predicted"/>
<comment type="caution">
    <text evidence="2">The sequence shown here is derived from an EMBL/GenBank/DDBJ whole genome shotgun (WGS) entry which is preliminary data.</text>
</comment>
<dbReference type="EMBL" id="MU863626">
    <property type="protein sequence ID" value="KAK4104650.1"/>
    <property type="molecule type" value="Genomic_DNA"/>
</dbReference>
<evidence type="ECO:0000256" key="1">
    <source>
        <dbReference type="SAM" id="MobiDB-lite"/>
    </source>
</evidence>
<name>A0AAN6T4A8_9PEZI</name>
<dbReference type="AlphaFoldDB" id="A0AAN6T4A8"/>
<evidence type="ECO:0000313" key="3">
    <source>
        <dbReference type="Proteomes" id="UP001305647"/>
    </source>
</evidence>